<dbReference type="Proteomes" id="UP001484097">
    <property type="component" value="Unassembled WGS sequence"/>
</dbReference>
<keyword evidence="1" id="KW-0175">Coiled coil</keyword>
<name>A0ABV0IHP5_9MICC</name>
<feature type="coiled-coil region" evidence="1">
    <location>
        <begin position="50"/>
        <end position="77"/>
    </location>
</feature>
<protein>
    <recommendedName>
        <fullName evidence="4">DUF892 family protein</fullName>
    </recommendedName>
</protein>
<dbReference type="RefSeq" id="WP_347920348.1">
    <property type="nucleotide sequence ID" value="NZ_JBDXMX010000003.1"/>
</dbReference>
<comment type="caution">
    <text evidence="2">The sequence shown here is derived from an EMBL/GenBank/DDBJ whole genome shotgun (WGS) entry which is preliminary data.</text>
</comment>
<organism evidence="2 3">
    <name type="scientific">Citricoccus nitrophenolicus</name>
    <dbReference type="NCBI Taxonomy" id="863575"/>
    <lineage>
        <taxon>Bacteria</taxon>
        <taxon>Bacillati</taxon>
        <taxon>Actinomycetota</taxon>
        <taxon>Actinomycetes</taxon>
        <taxon>Micrococcales</taxon>
        <taxon>Micrococcaceae</taxon>
        <taxon>Citricoccus</taxon>
    </lineage>
</organism>
<sequence>MDTSHHDPSQLHQINQDELQDYLNHHLLGSKSGIRLFKAAADTWDGTEYAQEFRDLSREVTEEKEELEQLIDRLGLRQSIVENALGVAAGAAGRMNPVNITRSKTEGMTQVEMDILQSALQGKAGMYAVLEKLAERFPDAGLDRQRMQDLYQQAQDQQASVRRISDATMDTRFVAP</sequence>
<dbReference type="Gene3D" id="1.20.1260.10">
    <property type="match status" value="1"/>
</dbReference>
<evidence type="ECO:0000256" key="1">
    <source>
        <dbReference type="SAM" id="Coils"/>
    </source>
</evidence>
<dbReference type="EMBL" id="JBDXMX010000003">
    <property type="protein sequence ID" value="MEO9247686.1"/>
    <property type="molecule type" value="Genomic_DNA"/>
</dbReference>
<evidence type="ECO:0000313" key="2">
    <source>
        <dbReference type="EMBL" id="MEO9247686.1"/>
    </source>
</evidence>
<evidence type="ECO:0008006" key="4">
    <source>
        <dbReference type="Google" id="ProtNLM"/>
    </source>
</evidence>
<dbReference type="InterPro" id="IPR012347">
    <property type="entry name" value="Ferritin-like"/>
</dbReference>
<evidence type="ECO:0000313" key="3">
    <source>
        <dbReference type="Proteomes" id="UP001484097"/>
    </source>
</evidence>
<dbReference type="SUPFAM" id="SSF47240">
    <property type="entry name" value="Ferritin-like"/>
    <property type="match status" value="1"/>
</dbReference>
<dbReference type="InterPro" id="IPR009078">
    <property type="entry name" value="Ferritin-like_SF"/>
</dbReference>
<proteinExistence type="predicted"/>
<accession>A0ABV0IHP5</accession>
<gene>
    <name evidence="2" type="ORF">ABDK96_08345</name>
</gene>
<reference evidence="2 3" key="1">
    <citation type="submission" date="2024-05" db="EMBL/GenBank/DDBJ databases">
        <authorList>
            <person name="Yi C."/>
        </authorList>
    </citation>
    <scope>NUCLEOTIDE SEQUENCE [LARGE SCALE GENOMIC DNA]</scope>
    <source>
        <strain evidence="2 3">XS13</strain>
    </source>
</reference>
<keyword evidence="3" id="KW-1185">Reference proteome</keyword>